<dbReference type="AlphaFoldDB" id="A0A0K2UDF4"/>
<accession>A0A0K2UDF4</accession>
<protein>
    <submittedName>
        <fullName evidence="1">Uncharacterized protein</fullName>
    </submittedName>
</protein>
<dbReference type="EMBL" id="HACA01018917">
    <property type="protein sequence ID" value="CDW36278.1"/>
    <property type="molecule type" value="Transcribed_RNA"/>
</dbReference>
<proteinExistence type="predicted"/>
<reference evidence="1" key="1">
    <citation type="submission" date="2014-05" db="EMBL/GenBank/DDBJ databases">
        <authorList>
            <person name="Chronopoulou M."/>
        </authorList>
    </citation>
    <scope>NUCLEOTIDE SEQUENCE</scope>
    <source>
        <tissue evidence="1">Whole organism</tissue>
    </source>
</reference>
<evidence type="ECO:0000313" key="1">
    <source>
        <dbReference type="EMBL" id="CDW36278.1"/>
    </source>
</evidence>
<name>A0A0K2UDF4_LEPSM</name>
<organism evidence="1">
    <name type="scientific">Lepeophtheirus salmonis</name>
    <name type="common">Salmon louse</name>
    <name type="synonym">Caligus salmonis</name>
    <dbReference type="NCBI Taxonomy" id="72036"/>
    <lineage>
        <taxon>Eukaryota</taxon>
        <taxon>Metazoa</taxon>
        <taxon>Ecdysozoa</taxon>
        <taxon>Arthropoda</taxon>
        <taxon>Crustacea</taxon>
        <taxon>Multicrustacea</taxon>
        <taxon>Hexanauplia</taxon>
        <taxon>Copepoda</taxon>
        <taxon>Siphonostomatoida</taxon>
        <taxon>Caligidae</taxon>
        <taxon>Lepeophtheirus</taxon>
    </lineage>
</organism>
<sequence length="61" mass="6932">MDRPTSISIICREIQGTCNFWGLEYPSQGKSTLYALMKICSFPRMDFHSLVPYGILNSNIS</sequence>